<keyword evidence="4" id="KW-0560">Oxidoreductase</keyword>
<keyword evidence="6" id="KW-0503">Monooxygenase</keyword>
<comment type="catalytic activity">
    <reaction evidence="11">
        <text>[(1-&gt;4)-beta-D-glucosyl]n+m + reduced acceptor + O2 = 4-dehydro-beta-D-glucosyl-[(1-&gt;4)-beta-D-glucosyl]n-1 + [(1-&gt;4)-beta-D-glucosyl]m + acceptor + H2O.</text>
        <dbReference type="EC" id="1.14.99.56"/>
    </reaction>
</comment>
<evidence type="ECO:0000259" key="14">
    <source>
        <dbReference type="Pfam" id="PF03443"/>
    </source>
</evidence>
<proteinExistence type="inferred from homology"/>
<evidence type="ECO:0000256" key="5">
    <source>
        <dbReference type="ARBA" id="ARBA00023008"/>
    </source>
</evidence>
<organism evidence="15 16">
    <name type="scientific">Mycena albidolilacea</name>
    <dbReference type="NCBI Taxonomy" id="1033008"/>
    <lineage>
        <taxon>Eukaryota</taxon>
        <taxon>Fungi</taxon>
        <taxon>Dikarya</taxon>
        <taxon>Basidiomycota</taxon>
        <taxon>Agaricomycotina</taxon>
        <taxon>Agaricomycetes</taxon>
        <taxon>Agaricomycetidae</taxon>
        <taxon>Agaricales</taxon>
        <taxon>Marasmiineae</taxon>
        <taxon>Mycenaceae</taxon>
        <taxon>Mycena</taxon>
    </lineage>
</organism>
<evidence type="ECO:0000256" key="8">
    <source>
        <dbReference type="ARBA" id="ARBA00023277"/>
    </source>
</evidence>
<keyword evidence="3" id="KW-0136">Cellulose degradation</keyword>
<dbReference type="InterPro" id="IPR049892">
    <property type="entry name" value="AA9"/>
</dbReference>
<dbReference type="AlphaFoldDB" id="A0AAD7F0Q1"/>
<dbReference type="Proteomes" id="UP001218218">
    <property type="component" value="Unassembled WGS sequence"/>
</dbReference>
<keyword evidence="13" id="KW-0732">Signal</keyword>
<evidence type="ECO:0000256" key="3">
    <source>
        <dbReference type="ARBA" id="ARBA00023001"/>
    </source>
</evidence>
<comment type="similarity">
    <text evidence="10">Belongs to the polysaccharide monooxygenase AA9 family.</text>
</comment>
<dbReference type="GO" id="GO:0016787">
    <property type="term" value="F:hydrolase activity"/>
    <property type="evidence" value="ECO:0007669"/>
    <property type="project" value="UniProtKB-KW"/>
</dbReference>
<evidence type="ECO:0000256" key="9">
    <source>
        <dbReference type="ARBA" id="ARBA00023326"/>
    </source>
</evidence>
<dbReference type="GO" id="GO:0046872">
    <property type="term" value="F:metal ion binding"/>
    <property type="evidence" value="ECO:0007669"/>
    <property type="project" value="UniProtKB-KW"/>
</dbReference>
<dbReference type="Gene3D" id="2.70.50.70">
    <property type="match status" value="1"/>
</dbReference>
<keyword evidence="15" id="KW-0378">Hydrolase</keyword>
<evidence type="ECO:0000256" key="10">
    <source>
        <dbReference type="ARBA" id="ARBA00044502"/>
    </source>
</evidence>
<name>A0AAD7F0Q1_9AGAR</name>
<evidence type="ECO:0000313" key="16">
    <source>
        <dbReference type="Proteomes" id="UP001218218"/>
    </source>
</evidence>
<evidence type="ECO:0000256" key="4">
    <source>
        <dbReference type="ARBA" id="ARBA00023002"/>
    </source>
</evidence>
<feature type="domain" description="Auxiliary Activity family 9 catalytic" evidence="14">
    <location>
        <begin position="21"/>
        <end position="266"/>
    </location>
</feature>
<dbReference type="PANTHER" id="PTHR33353">
    <property type="entry name" value="PUTATIVE (AFU_ORTHOLOGUE AFUA_1G12560)-RELATED"/>
    <property type="match status" value="1"/>
</dbReference>
<keyword evidence="5" id="KW-0186">Copper</keyword>
<protein>
    <recommendedName>
        <fullName evidence="12">lytic cellulose monooxygenase (C4-dehydrogenating)</fullName>
        <ecNumber evidence="12">1.14.99.56</ecNumber>
    </recommendedName>
</protein>
<reference evidence="15" key="1">
    <citation type="submission" date="2023-03" db="EMBL/GenBank/DDBJ databases">
        <title>Massive genome expansion in bonnet fungi (Mycena s.s.) driven by repeated elements and novel gene families across ecological guilds.</title>
        <authorList>
            <consortium name="Lawrence Berkeley National Laboratory"/>
            <person name="Harder C.B."/>
            <person name="Miyauchi S."/>
            <person name="Viragh M."/>
            <person name="Kuo A."/>
            <person name="Thoen E."/>
            <person name="Andreopoulos B."/>
            <person name="Lu D."/>
            <person name="Skrede I."/>
            <person name="Drula E."/>
            <person name="Henrissat B."/>
            <person name="Morin E."/>
            <person name="Kohler A."/>
            <person name="Barry K."/>
            <person name="LaButti K."/>
            <person name="Morin E."/>
            <person name="Salamov A."/>
            <person name="Lipzen A."/>
            <person name="Mereny Z."/>
            <person name="Hegedus B."/>
            <person name="Baldrian P."/>
            <person name="Stursova M."/>
            <person name="Weitz H."/>
            <person name="Taylor A."/>
            <person name="Grigoriev I.V."/>
            <person name="Nagy L.G."/>
            <person name="Martin F."/>
            <person name="Kauserud H."/>
        </authorList>
    </citation>
    <scope>NUCLEOTIDE SEQUENCE</scope>
    <source>
        <strain evidence="15">CBHHK002</strain>
    </source>
</reference>
<evidence type="ECO:0000256" key="6">
    <source>
        <dbReference type="ARBA" id="ARBA00023033"/>
    </source>
</evidence>
<evidence type="ECO:0000256" key="2">
    <source>
        <dbReference type="ARBA" id="ARBA00022723"/>
    </source>
</evidence>
<comment type="caution">
    <text evidence="15">The sequence shown here is derived from an EMBL/GenBank/DDBJ whole genome shotgun (WGS) entry which is preliminary data.</text>
</comment>
<keyword evidence="8" id="KW-0119">Carbohydrate metabolism</keyword>
<keyword evidence="9" id="KW-0624">Polysaccharide degradation</keyword>
<evidence type="ECO:0000313" key="15">
    <source>
        <dbReference type="EMBL" id="KAJ7362278.1"/>
    </source>
</evidence>
<dbReference type="GO" id="GO:0004497">
    <property type="term" value="F:monooxygenase activity"/>
    <property type="evidence" value="ECO:0007669"/>
    <property type="project" value="UniProtKB-KW"/>
</dbReference>
<sequence length="280" mass="29924">MAKFSSLVFSLLTVLTVVRGHGYVQQITAGSAVYTGYLPYTDPYYKQVFFVARRQYLLFLIVPHFTQPTGPQRIVRAIPGNGPITDLSLIDVQCNGWSEGGVIGSTPAPLYATVAAGTTLGLNWTTWPDSHMGPMITYMALAPTNITGWQPGKAAVWFKVAQSGKNAAGLWAATDLLTASNSVYSFTIPQKLKPGQYIIRHEIIALHSESQAPLAYTYPGAQVYPSCIQVQVTGSGTAVPPASSLVAFPGAYTATTPGIVYNAYTDTGAYPIPGPAVWTP</sequence>
<evidence type="ECO:0000256" key="11">
    <source>
        <dbReference type="ARBA" id="ARBA00045077"/>
    </source>
</evidence>
<feature type="signal peptide" evidence="13">
    <location>
        <begin position="1"/>
        <end position="20"/>
    </location>
</feature>
<keyword evidence="16" id="KW-1185">Reference proteome</keyword>
<dbReference type="Pfam" id="PF03443">
    <property type="entry name" value="AA9"/>
    <property type="match status" value="1"/>
</dbReference>
<dbReference type="EC" id="1.14.99.56" evidence="12"/>
<keyword evidence="2" id="KW-0479">Metal-binding</keyword>
<dbReference type="CDD" id="cd21175">
    <property type="entry name" value="LPMO_AA9"/>
    <property type="match status" value="1"/>
</dbReference>
<dbReference type="EMBL" id="JARIHO010000004">
    <property type="protein sequence ID" value="KAJ7362278.1"/>
    <property type="molecule type" value="Genomic_DNA"/>
</dbReference>
<dbReference type="PANTHER" id="PTHR33353:SF6">
    <property type="entry name" value="ENDOGLUCANASE IV"/>
    <property type="match status" value="1"/>
</dbReference>
<dbReference type="InterPro" id="IPR005103">
    <property type="entry name" value="AA9_LPMO"/>
</dbReference>
<dbReference type="GO" id="GO:0030245">
    <property type="term" value="P:cellulose catabolic process"/>
    <property type="evidence" value="ECO:0007669"/>
    <property type="project" value="UniProtKB-KW"/>
</dbReference>
<accession>A0AAD7F0Q1</accession>
<keyword evidence="7" id="KW-1015">Disulfide bond</keyword>
<feature type="chain" id="PRO_5041940820" description="lytic cellulose monooxygenase (C4-dehydrogenating)" evidence="13">
    <location>
        <begin position="21"/>
        <end position="280"/>
    </location>
</feature>
<evidence type="ECO:0000256" key="1">
    <source>
        <dbReference type="ARBA" id="ARBA00001973"/>
    </source>
</evidence>
<evidence type="ECO:0000256" key="7">
    <source>
        <dbReference type="ARBA" id="ARBA00023157"/>
    </source>
</evidence>
<evidence type="ECO:0000256" key="12">
    <source>
        <dbReference type="ARBA" id="ARBA00047174"/>
    </source>
</evidence>
<comment type="cofactor">
    <cofactor evidence="1">
        <name>Cu(2+)</name>
        <dbReference type="ChEBI" id="CHEBI:29036"/>
    </cofactor>
</comment>
<evidence type="ECO:0000256" key="13">
    <source>
        <dbReference type="SAM" id="SignalP"/>
    </source>
</evidence>
<gene>
    <name evidence="15" type="ORF">DFH08DRAFT_1024252</name>
</gene>